<sequence>MHLILTGATGLCGSGVLDAMLRRTDISRITILSRRPVAMATDRKDPRVNVVLHSNFEEYDKELLQQLKGAAGCVWALGISQTQVSKEDYVKITKTFTMAAAEAFQAIETENGKPFNFVYVSGLGATLTPGRFTPIFGRVKGETELALAELRKKNPSFHAMSMRPGGIDSTGHDAINPYVPKLRLFEGTVITLLGPALRVALKSSWSPTPLLGQFLVQMAMGERDDIKGAGVEKVGELPIIENSAFRRVLDESQ</sequence>
<name>A0A6A6UEY4_9PEZI</name>
<dbReference type="PANTHER" id="PTHR14097">
    <property type="entry name" value="OXIDOREDUCTASE HTATIP2"/>
    <property type="match status" value="1"/>
</dbReference>
<dbReference type="AlphaFoldDB" id="A0A6A6UEY4"/>
<dbReference type="InterPro" id="IPR036291">
    <property type="entry name" value="NAD(P)-bd_dom_sf"/>
</dbReference>
<evidence type="ECO:0000313" key="2">
    <source>
        <dbReference type="Proteomes" id="UP000799302"/>
    </source>
</evidence>
<dbReference type="EMBL" id="MU004235">
    <property type="protein sequence ID" value="KAF2669648.1"/>
    <property type="molecule type" value="Genomic_DNA"/>
</dbReference>
<dbReference type="SUPFAM" id="SSF51735">
    <property type="entry name" value="NAD(P)-binding Rossmann-fold domains"/>
    <property type="match status" value="1"/>
</dbReference>
<dbReference type="OrthoDB" id="9975943at2759"/>
<evidence type="ECO:0000313" key="1">
    <source>
        <dbReference type="EMBL" id="KAF2669648.1"/>
    </source>
</evidence>
<protein>
    <submittedName>
        <fullName evidence="1">Putative nucleoside-diphosphate-sugar epimerase</fullName>
    </submittedName>
</protein>
<organism evidence="1 2">
    <name type="scientific">Microthyrium microscopicum</name>
    <dbReference type="NCBI Taxonomy" id="703497"/>
    <lineage>
        <taxon>Eukaryota</taxon>
        <taxon>Fungi</taxon>
        <taxon>Dikarya</taxon>
        <taxon>Ascomycota</taxon>
        <taxon>Pezizomycotina</taxon>
        <taxon>Dothideomycetes</taxon>
        <taxon>Dothideomycetes incertae sedis</taxon>
        <taxon>Microthyriales</taxon>
        <taxon>Microthyriaceae</taxon>
        <taxon>Microthyrium</taxon>
    </lineage>
</organism>
<dbReference type="PANTHER" id="PTHR14097:SF8">
    <property type="entry name" value="NAD(P)-BINDING DOMAIN-CONTAINING PROTEIN"/>
    <property type="match status" value="1"/>
</dbReference>
<proteinExistence type="predicted"/>
<accession>A0A6A6UEY4</accession>
<dbReference type="Gene3D" id="3.40.50.720">
    <property type="entry name" value="NAD(P)-binding Rossmann-like Domain"/>
    <property type="match status" value="1"/>
</dbReference>
<keyword evidence="2" id="KW-1185">Reference proteome</keyword>
<dbReference type="Proteomes" id="UP000799302">
    <property type="component" value="Unassembled WGS sequence"/>
</dbReference>
<reference evidence="1" key="1">
    <citation type="journal article" date="2020" name="Stud. Mycol.">
        <title>101 Dothideomycetes genomes: a test case for predicting lifestyles and emergence of pathogens.</title>
        <authorList>
            <person name="Haridas S."/>
            <person name="Albert R."/>
            <person name="Binder M."/>
            <person name="Bloem J."/>
            <person name="Labutti K."/>
            <person name="Salamov A."/>
            <person name="Andreopoulos B."/>
            <person name="Baker S."/>
            <person name="Barry K."/>
            <person name="Bills G."/>
            <person name="Bluhm B."/>
            <person name="Cannon C."/>
            <person name="Castanera R."/>
            <person name="Culley D."/>
            <person name="Daum C."/>
            <person name="Ezra D."/>
            <person name="Gonzalez J."/>
            <person name="Henrissat B."/>
            <person name="Kuo A."/>
            <person name="Liang C."/>
            <person name="Lipzen A."/>
            <person name="Lutzoni F."/>
            <person name="Magnuson J."/>
            <person name="Mondo S."/>
            <person name="Nolan M."/>
            <person name="Ohm R."/>
            <person name="Pangilinan J."/>
            <person name="Park H.-J."/>
            <person name="Ramirez L."/>
            <person name="Alfaro M."/>
            <person name="Sun H."/>
            <person name="Tritt A."/>
            <person name="Yoshinaga Y."/>
            <person name="Zwiers L.-H."/>
            <person name="Turgeon B."/>
            <person name="Goodwin S."/>
            <person name="Spatafora J."/>
            <person name="Crous P."/>
            <person name="Grigoriev I."/>
        </authorList>
    </citation>
    <scope>NUCLEOTIDE SEQUENCE</scope>
    <source>
        <strain evidence="1">CBS 115976</strain>
    </source>
</reference>
<gene>
    <name evidence="1" type="ORF">BT63DRAFT_479440</name>
</gene>